<dbReference type="RefSeq" id="WP_148071809.1">
    <property type="nucleotide sequence ID" value="NZ_CP042913.1"/>
</dbReference>
<sequence length="187" mass="20600">MLAKDAKPGAILLHLEAPHIIETVHVQSPSARGGNTLYKFRARNLVTQQKADFACKGTDMLAEADFQRREVTLMYSDGDNVHFLDSQDYNQYQLPATDIAEQMQYITENLSGLLAQIYNDECVGLQLPASVELKIIQCDPGVKGNSATSRTKPATLETGAIVQVPEYLKEGEVIKVDTRTGDFLGRA</sequence>
<evidence type="ECO:0000259" key="2">
    <source>
        <dbReference type="SMART" id="SM00841"/>
    </source>
</evidence>
<keyword evidence="4" id="KW-0251">Elongation factor</keyword>
<organism evidence="4 5">
    <name type="scientific">Bythopirellula goksoeyrii</name>
    <dbReference type="NCBI Taxonomy" id="1400387"/>
    <lineage>
        <taxon>Bacteria</taxon>
        <taxon>Pseudomonadati</taxon>
        <taxon>Planctomycetota</taxon>
        <taxon>Planctomycetia</taxon>
        <taxon>Pirellulales</taxon>
        <taxon>Lacipirellulaceae</taxon>
        <taxon>Bythopirellula</taxon>
    </lineage>
</organism>
<dbReference type="OrthoDB" id="9801844at2"/>
<dbReference type="PROSITE" id="PS01275">
    <property type="entry name" value="EFP"/>
    <property type="match status" value="1"/>
</dbReference>
<evidence type="ECO:0000259" key="3">
    <source>
        <dbReference type="SMART" id="SM01185"/>
    </source>
</evidence>
<dbReference type="InterPro" id="IPR013852">
    <property type="entry name" value="Transl_elong_P/YeiP_CS"/>
</dbReference>
<dbReference type="InterPro" id="IPR012340">
    <property type="entry name" value="NA-bd_OB-fold"/>
</dbReference>
<keyword evidence="5" id="KW-1185">Reference proteome</keyword>
<dbReference type="Proteomes" id="UP000323917">
    <property type="component" value="Chromosome"/>
</dbReference>
<feature type="domain" description="Elongation factor P C-terminal" evidence="2">
    <location>
        <begin position="131"/>
        <end position="186"/>
    </location>
</feature>
<feature type="domain" description="Translation elongation factor P/YeiP central" evidence="3">
    <location>
        <begin position="68"/>
        <end position="123"/>
    </location>
</feature>
<dbReference type="AlphaFoldDB" id="A0A5B9Q1Z4"/>
<dbReference type="FunFam" id="2.40.50.140:FF:000004">
    <property type="entry name" value="Elongation factor P"/>
    <property type="match status" value="1"/>
</dbReference>
<accession>A0A5B9Q1Z4</accession>
<dbReference type="PANTHER" id="PTHR30053:SF14">
    <property type="entry name" value="TRANSLATION ELONGATION FACTOR KOW-LIKE DOMAIN-CONTAINING PROTEIN"/>
    <property type="match status" value="1"/>
</dbReference>
<keyword evidence="4" id="KW-0648">Protein biosynthesis</keyword>
<reference evidence="4 5" key="1">
    <citation type="submission" date="2019-08" db="EMBL/GenBank/DDBJ databases">
        <title>Deep-cultivation of Planctomycetes and their phenomic and genomic characterization uncovers novel biology.</title>
        <authorList>
            <person name="Wiegand S."/>
            <person name="Jogler M."/>
            <person name="Boedeker C."/>
            <person name="Pinto D."/>
            <person name="Vollmers J."/>
            <person name="Rivas-Marin E."/>
            <person name="Kohn T."/>
            <person name="Peeters S.H."/>
            <person name="Heuer A."/>
            <person name="Rast P."/>
            <person name="Oberbeckmann S."/>
            <person name="Bunk B."/>
            <person name="Jeske O."/>
            <person name="Meyerdierks A."/>
            <person name="Storesund J.E."/>
            <person name="Kallscheuer N."/>
            <person name="Luecker S."/>
            <person name="Lage O.M."/>
            <person name="Pohl T."/>
            <person name="Merkel B.J."/>
            <person name="Hornburger P."/>
            <person name="Mueller R.-W."/>
            <person name="Bruemmer F."/>
            <person name="Labrenz M."/>
            <person name="Spormann A.M."/>
            <person name="Op den Camp H."/>
            <person name="Overmann J."/>
            <person name="Amann R."/>
            <person name="Jetten M.S.M."/>
            <person name="Mascher T."/>
            <person name="Medema M.H."/>
            <person name="Devos D.P."/>
            <person name="Kaster A.-K."/>
            <person name="Ovreas L."/>
            <person name="Rohde M."/>
            <person name="Galperin M.Y."/>
            <person name="Jogler C."/>
        </authorList>
    </citation>
    <scope>NUCLEOTIDE SEQUENCE [LARGE SCALE GENOMIC DNA]</scope>
    <source>
        <strain evidence="4 5">Pr1d</strain>
    </source>
</reference>
<dbReference type="Pfam" id="PF01132">
    <property type="entry name" value="EFP"/>
    <property type="match status" value="1"/>
</dbReference>
<dbReference type="GO" id="GO:0003746">
    <property type="term" value="F:translation elongation factor activity"/>
    <property type="evidence" value="ECO:0007669"/>
    <property type="project" value="UniProtKB-KW"/>
</dbReference>
<dbReference type="Pfam" id="PF09285">
    <property type="entry name" value="Elong-fact-P_C"/>
    <property type="match status" value="1"/>
</dbReference>
<evidence type="ECO:0000313" key="5">
    <source>
        <dbReference type="Proteomes" id="UP000323917"/>
    </source>
</evidence>
<dbReference type="InterPro" id="IPR020599">
    <property type="entry name" value="Transl_elong_fac_P/YeiP"/>
</dbReference>
<dbReference type="SUPFAM" id="SSF50249">
    <property type="entry name" value="Nucleic acid-binding proteins"/>
    <property type="match status" value="2"/>
</dbReference>
<dbReference type="InterPro" id="IPR015365">
    <property type="entry name" value="Elong-fact-P_C"/>
</dbReference>
<dbReference type="KEGG" id="bgok:Pr1d_02590"/>
<protein>
    <submittedName>
        <fullName evidence="4">Elongation factor P-like protein</fullName>
    </submittedName>
</protein>
<dbReference type="Gene3D" id="2.40.50.140">
    <property type="entry name" value="Nucleic acid-binding proteins"/>
    <property type="match status" value="2"/>
</dbReference>
<dbReference type="SMART" id="SM00841">
    <property type="entry name" value="Elong-fact-P_C"/>
    <property type="match status" value="1"/>
</dbReference>
<proteinExistence type="inferred from homology"/>
<dbReference type="CDD" id="cd05794">
    <property type="entry name" value="S1_EF-P_repeat_2"/>
    <property type="match status" value="1"/>
</dbReference>
<evidence type="ECO:0000313" key="4">
    <source>
        <dbReference type="EMBL" id="QEG32998.1"/>
    </source>
</evidence>
<dbReference type="PIRSF" id="PIRSF005901">
    <property type="entry name" value="EF-P"/>
    <property type="match status" value="1"/>
</dbReference>
<dbReference type="GO" id="GO:0005829">
    <property type="term" value="C:cytosol"/>
    <property type="evidence" value="ECO:0007669"/>
    <property type="project" value="UniProtKB-ARBA"/>
</dbReference>
<dbReference type="EMBL" id="CP042913">
    <property type="protein sequence ID" value="QEG32998.1"/>
    <property type="molecule type" value="Genomic_DNA"/>
</dbReference>
<dbReference type="PANTHER" id="PTHR30053">
    <property type="entry name" value="ELONGATION FACTOR P"/>
    <property type="match status" value="1"/>
</dbReference>
<dbReference type="SMART" id="SM01185">
    <property type="entry name" value="EFP"/>
    <property type="match status" value="1"/>
</dbReference>
<gene>
    <name evidence="4" type="primary">yeiP</name>
    <name evidence="4" type="ORF">Pr1d_02590</name>
</gene>
<name>A0A5B9Q1Z4_9BACT</name>
<evidence type="ECO:0000256" key="1">
    <source>
        <dbReference type="ARBA" id="ARBA00009479"/>
    </source>
</evidence>
<comment type="similarity">
    <text evidence="1">Belongs to the elongation factor P family.</text>
</comment>
<dbReference type="GO" id="GO:0043043">
    <property type="term" value="P:peptide biosynthetic process"/>
    <property type="evidence" value="ECO:0007669"/>
    <property type="project" value="InterPro"/>
</dbReference>
<dbReference type="InterPro" id="IPR001059">
    <property type="entry name" value="Transl_elong_P/YeiP_cen"/>
</dbReference>